<dbReference type="CDD" id="cd01427">
    <property type="entry name" value="HAD_like"/>
    <property type="match status" value="1"/>
</dbReference>
<dbReference type="EC" id="3.1.3.-" evidence="1"/>
<keyword evidence="2" id="KW-1185">Reference proteome</keyword>
<accession>A0ABT7WCL0</accession>
<dbReference type="InterPro" id="IPR050582">
    <property type="entry name" value="HAD-like_SerB"/>
</dbReference>
<dbReference type="SUPFAM" id="SSF56784">
    <property type="entry name" value="HAD-like"/>
    <property type="match status" value="1"/>
</dbReference>
<organism evidence="1 2">
    <name type="scientific">Robiginitalea aurantiaca</name>
    <dbReference type="NCBI Taxonomy" id="3056915"/>
    <lineage>
        <taxon>Bacteria</taxon>
        <taxon>Pseudomonadati</taxon>
        <taxon>Bacteroidota</taxon>
        <taxon>Flavobacteriia</taxon>
        <taxon>Flavobacteriales</taxon>
        <taxon>Flavobacteriaceae</taxon>
        <taxon>Robiginitalea</taxon>
    </lineage>
</organism>
<comment type="caution">
    <text evidence="1">The sequence shown here is derived from an EMBL/GenBank/DDBJ whole genome shotgun (WGS) entry which is preliminary data.</text>
</comment>
<evidence type="ECO:0000313" key="1">
    <source>
        <dbReference type="EMBL" id="MDM9630663.1"/>
    </source>
</evidence>
<dbReference type="RefSeq" id="WP_289724032.1">
    <property type="nucleotide sequence ID" value="NZ_JAUDUY010000002.1"/>
</dbReference>
<evidence type="ECO:0000313" key="2">
    <source>
        <dbReference type="Proteomes" id="UP001174839"/>
    </source>
</evidence>
<dbReference type="Proteomes" id="UP001174839">
    <property type="component" value="Unassembled WGS sequence"/>
</dbReference>
<dbReference type="GO" id="GO:0016787">
    <property type="term" value="F:hydrolase activity"/>
    <property type="evidence" value="ECO:0007669"/>
    <property type="project" value="UniProtKB-KW"/>
</dbReference>
<dbReference type="Gene3D" id="3.40.50.1000">
    <property type="entry name" value="HAD superfamily/HAD-like"/>
    <property type="match status" value="1"/>
</dbReference>
<protein>
    <submittedName>
        <fullName evidence="1">HAD family hydrolase</fullName>
        <ecNumber evidence="1">3.1.3.-</ecNumber>
    </submittedName>
</protein>
<dbReference type="PANTHER" id="PTHR43344">
    <property type="entry name" value="PHOSPHOSERINE PHOSPHATASE"/>
    <property type="match status" value="1"/>
</dbReference>
<name>A0ABT7WCL0_9FLAO</name>
<dbReference type="InterPro" id="IPR023214">
    <property type="entry name" value="HAD_sf"/>
</dbReference>
<reference evidence="1" key="1">
    <citation type="submission" date="2023-06" db="EMBL/GenBank/DDBJ databases">
        <title>Robiginitalea aurantiacus sp. nov. and Algoriphagus sediminis sp. nov., isolated from coastal sediment.</title>
        <authorList>
            <person name="Zhou Z.Y."/>
            <person name="An J."/>
            <person name="Jia Y.W."/>
            <person name="Du Z.J."/>
        </authorList>
    </citation>
    <scope>NUCLEOTIDE SEQUENCE</scope>
    <source>
        <strain evidence="1">M39</strain>
    </source>
</reference>
<proteinExistence type="predicted"/>
<dbReference type="InterPro" id="IPR036412">
    <property type="entry name" value="HAD-like_sf"/>
</dbReference>
<dbReference type="EMBL" id="JAUDUY010000002">
    <property type="protein sequence ID" value="MDM9630663.1"/>
    <property type="molecule type" value="Genomic_DNA"/>
</dbReference>
<sequence>MKKFFFLLLLIAGFWSCRQQENTVSEGMSETAVVVQDPLPSWNDGASKSAIIAFVEKVTTEGNPSFVPVQDRIATFDNDGTLWSEQPMYFQLAFAIDRVKGMAPDHPEWSNKQPFKALLEGDMETVLSEGEAGLIKLVMASHSGMTEEEFKQSVMDWLKTARHPKTNQAYTSMVYQPMLELLEYLRANDFKTFIVSGGGIDFMRPWTEMVYGIPPYQVIGSSIKSEFDYNEGNPVLRKLPEINFIDDKEGKPVGINQHIGKKPIFAAGNSDGDLQMLQYTSSNTKGAFMLYVHHTDADREWAYDRESHIGKLDKGLDQATANGWTVVDMAEEWKVIYPYEMN</sequence>
<keyword evidence="1" id="KW-0378">Hydrolase</keyword>
<dbReference type="Pfam" id="PF12710">
    <property type="entry name" value="HAD"/>
    <property type="match status" value="1"/>
</dbReference>
<gene>
    <name evidence="1" type="ORF">QU605_04230</name>
</gene>